<evidence type="ECO:0000256" key="1">
    <source>
        <dbReference type="ARBA" id="ARBA00012552"/>
    </source>
</evidence>
<dbReference type="PANTHER" id="PTHR47963:SF5">
    <property type="entry name" value="DEAD-BOX ATP-DEPENDENT RNA HELICASE CSHA"/>
    <property type="match status" value="1"/>
</dbReference>
<reference evidence="17 19" key="3">
    <citation type="submission" date="2017-12" db="EMBL/GenBank/DDBJ databases">
        <title>Phylogenetic diversity of female urinary microbiome.</title>
        <authorList>
            <person name="Thomas-White K."/>
            <person name="Wolfe A.J."/>
        </authorList>
    </citation>
    <scope>NUCLEOTIDE SEQUENCE [LARGE SCALE GENOMIC DNA]</scope>
    <source>
        <strain evidence="17 19">UMB0139</strain>
    </source>
</reference>
<proteinExistence type="inferred from homology"/>
<dbReference type="KEGG" id="asan:AWM72_05350"/>
<evidence type="ECO:0000256" key="5">
    <source>
        <dbReference type="ARBA" id="ARBA00022806"/>
    </source>
</evidence>
<evidence type="ECO:0000256" key="6">
    <source>
        <dbReference type="ARBA" id="ARBA00022840"/>
    </source>
</evidence>
<dbReference type="Pfam" id="PF00270">
    <property type="entry name" value="DEAD"/>
    <property type="match status" value="1"/>
</dbReference>
<evidence type="ECO:0000256" key="8">
    <source>
        <dbReference type="ARBA" id="ARBA00047984"/>
    </source>
</evidence>
<dbReference type="InterPro" id="IPR000629">
    <property type="entry name" value="RNA-helicase_DEAD-box_CS"/>
</dbReference>
<dbReference type="CDD" id="cd00268">
    <property type="entry name" value="DEADc"/>
    <property type="match status" value="1"/>
</dbReference>
<dbReference type="InterPro" id="IPR027417">
    <property type="entry name" value="P-loop_NTPase"/>
</dbReference>
<feature type="domain" description="DEAD-box RNA helicase Q" evidence="15">
    <location>
        <begin position="1"/>
        <end position="29"/>
    </location>
</feature>
<feature type="compositionally biased region" description="Basic residues" evidence="12">
    <location>
        <begin position="478"/>
        <end position="488"/>
    </location>
</feature>
<dbReference type="Pfam" id="PF00271">
    <property type="entry name" value="Helicase_C"/>
    <property type="match status" value="1"/>
</dbReference>
<dbReference type="GO" id="GO:0033592">
    <property type="term" value="F:RNA strand annealing activity"/>
    <property type="evidence" value="ECO:0007669"/>
    <property type="project" value="TreeGrafter"/>
</dbReference>
<dbReference type="GO" id="GO:0009409">
    <property type="term" value="P:response to cold"/>
    <property type="evidence" value="ECO:0007669"/>
    <property type="project" value="TreeGrafter"/>
</dbReference>
<evidence type="ECO:0000256" key="4">
    <source>
        <dbReference type="ARBA" id="ARBA00022801"/>
    </source>
</evidence>
<dbReference type="PROSITE" id="PS51195">
    <property type="entry name" value="Q_MOTIF"/>
    <property type="match status" value="1"/>
</dbReference>
<protein>
    <recommendedName>
        <fullName evidence="9">ATP-dependent RNA helicase CshA</fullName>
        <ecNumber evidence="1">3.6.4.13</ecNumber>
    </recommendedName>
</protein>
<evidence type="ECO:0000256" key="10">
    <source>
        <dbReference type="PROSITE-ProRule" id="PRU00552"/>
    </source>
</evidence>
<evidence type="ECO:0000313" key="17">
    <source>
        <dbReference type="EMBL" id="PKZ22397.1"/>
    </source>
</evidence>
<dbReference type="PROSITE" id="PS00039">
    <property type="entry name" value="DEAD_ATP_HELICASE"/>
    <property type="match status" value="1"/>
</dbReference>
<evidence type="ECO:0000256" key="9">
    <source>
        <dbReference type="ARBA" id="ARBA00067932"/>
    </source>
</evidence>
<dbReference type="RefSeq" id="WP_067974396.1">
    <property type="nucleotide sequence ID" value="NZ_CAJHKM010000001.1"/>
</dbReference>
<accession>A0A109RDE7</accession>
<keyword evidence="3 11" id="KW-0547">Nucleotide-binding</keyword>
<dbReference type="InterPro" id="IPR011545">
    <property type="entry name" value="DEAD/DEAH_box_helicase_dom"/>
</dbReference>
<dbReference type="SUPFAM" id="SSF52540">
    <property type="entry name" value="P-loop containing nucleoside triphosphate hydrolases"/>
    <property type="match status" value="1"/>
</dbReference>
<dbReference type="EMBL" id="PKGY01000002">
    <property type="protein sequence ID" value="PKZ22397.1"/>
    <property type="molecule type" value="Genomic_DNA"/>
</dbReference>
<comment type="catalytic activity">
    <reaction evidence="8">
        <text>ATP + H2O = ADP + phosphate + H(+)</text>
        <dbReference type="Rhea" id="RHEA:13065"/>
        <dbReference type="ChEBI" id="CHEBI:15377"/>
        <dbReference type="ChEBI" id="CHEBI:15378"/>
        <dbReference type="ChEBI" id="CHEBI:30616"/>
        <dbReference type="ChEBI" id="CHEBI:43474"/>
        <dbReference type="ChEBI" id="CHEBI:456216"/>
        <dbReference type="EC" id="3.6.4.13"/>
    </reaction>
</comment>
<name>A0A109RDE7_9LACT</name>
<dbReference type="CDD" id="cd18787">
    <property type="entry name" value="SF2_C_DEAD"/>
    <property type="match status" value="1"/>
</dbReference>
<dbReference type="Proteomes" id="UP000234239">
    <property type="component" value="Unassembled WGS sequence"/>
</dbReference>
<dbReference type="EC" id="3.6.4.13" evidence="1"/>
<sequence length="494" mass="55822">MKFTEMGLSPRLLKAVDKMGFEEATPIQSETIPYALKGRDVLGQAQTGTGKTAAFGLPLLEKIDPYAKEVQALVISPTRELAIQTGQELYQLGEEKRVQCLTVYGGSSIQRQLRQLEKKRQVIVGTPGRLLDLIRRGKLDLSHIQTLVLDEADEMLNMGFIDDIEAIIAKTPADRQTLLFSATMPKAIQRIGEQFMQDPIQVKIKAQEMTADLIDQYFTRCRESEKFDVLTRFIDVQDPVLAIVFARTKRRVDEISRALIERGYTAEGLHGDLNQDKRSMLLRQFKDEKLDILVATDVAARGLDISNVTHVYNFDIPLDPDSYVHRIGRTGRAGRQGVSVTFVGPNELGYLRTIEDLTKKKMMPLRPPSAKEAFSGRINQALEEVKKLTEEADPSYYQEAIDYLSAHYSTDQLALAVLSSLTKDPNEVEVRITPERTPRKKSGGRKRKGSKRNNNKRSYQQHDKKGKKKSYQGSKDHPKGKKRGSRKKASFDIR</sequence>
<dbReference type="PROSITE" id="PS51192">
    <property type="entry name" value="HELICASE_ATP_BIND_1"/>
    <property type="match status" value="1"/>
</dbReference>
<keyword evidence="18" id="KW-1185">Reference proteome</keyword>
<reference evidence="16 18" key="1">
    <citation type="journal article" date="2016" name="Genome Announc.">
        <title>Complete Genome Sequences of Aerococcus christensenii CCUG 28831T, Aerococcus sanguinicola CCUG 43001T, Aerococcus urinae CCUG 36881T, Aerococcus urinaeequi CCUG 28094T, Aerococcus urinaehominis CCUG 42038 BT, and Aerococcus viridans CCUG 4311T.</title>
        <authorList>
            <person name="Carkaci D."/>
            <person name="Dargis R."/>
            <person name="Nielsen X.C."/>
            <person name="Skovgaard O."/>
            <person name="Fuursted K."/>
            <person name="Christensen J.J."/>
        </authorList>
    </citation>
    <scope>NUCLEOTIDE SEQUENCE [LARGE SCALE GENOMIC DNA]</scope>
    <source>
        <strain evidence="16 18">CCUG43001</strain>
    </source>
</reference>
<dbReference type="GO" id="GO:0005840">
    <property type="term" value="C:ribosome"/>
    <property type="evidence" value="ECO:0007669"/>
    <property type="project" value="TreeGrafter"/>
</dbReference>
<dbReference type="SMART" id="SM00487">
    <property type="entry name" value="DEXDc"/>
    <property type="match status" value="1"/>
</dbReference>
<evidence type="ECO:0000313" key="19">
    <source>
        <dbReference type="Proteomes" id="UP000234239"/>
    </source>
</evidence>
<gene>
    <name evidence="16" type="ORF">AWM72_05350</name>
    <name evidence="17" type="ORF">CYJ28_04585</name>
</gene>
<dbReference type="GeneID" id="92903490"/>
<dbReference type="EMBL" id="CP014160">
    <property type="protein sequence ID" value="AMB94221.1"/>
    <property type="molecule type" value="Genomic_DNA"/>
</dbReference>
<evidence type="ECO:0000259" key="13">
    <source>
        <dbReference type="PROSITE" id="PS51192"/>
    </source>
</evidence>
<dbReference type="Gene3D" id="3.40.50.300">
    <property type="entry name" value="P-loop containing nucleotide triphosphate hydrolases"/>
    <property type="match status" value="2"/>
</dbReference>
<evidence type="ECO:0000256" key="12">
    <source>
        <dbReference type="SAM" id="MobiDB-lite"/>
    </source>
</evidence>
<comment type="similarity">
    <text evidence="7 11">Belongs to the DEAD box helicase family.</text>
</comment>
<evidence type="ECO:0000256" key="2">
    <source>
        <dbReference type="ARBA" id="ARBA00022490"/>
    </source>
</evidence>
<dbReference type="InterPro" id="IPR044742">
    <property type="entry name" value="DEAD/DEAH_RhlB"/>
</dbReference>
<feature type="region of interest" description="Disordered" evidence="12">
    <location>
        <begin position="428"/>
        <end position="494"/>
    </location>
</feature>
<feature type="short sequence motif" description="Q motif" evidence="10">
    <location>
        <begin position="1"/>
        <end position="29"/>
    </location>
</feature>
<feature type="domain" description="Helicase ATP-binding" evidence="13">
    <location>
        <begin position="32"/>
        <end position="202"/>
    </location>
</feature>
<evidence type="ECO:0000259" key="15">
    <source>
        <dbReference type="PROSITE" id="PS51195"/>
    </source>
</evidence>
<evidence type="ECO:0000256" key="11">
    <source>
        <dbReference type="RuleBase" id="RU000492"/>
    </source>
</evidence>
<dbReference type="GO" id="GO:0016787">
    <property type="term" value="F:hydrolase activity"/>
    <property type="evidence" value="ECO:0007669"/>
    <property type="project" value="UniProtKB-KW"/>
</dbReference>
<dbReference type="InterPro" id="IPR014001">
    <property type="entry name" value="Helicase_ATP-bd"/>
</dbReference>
<evidence type="ECO:0000313" key="16">
    <source>
        <dbReference type="EMBL" id="AMB94221.1"/>
    </source>
</evidence>
<dbReference type="GO" id="GO:0005524">
    <property type="term" value="F:ATP binding"/>
    <property type="evidence" value="ECO:0007669"/>
    <property type="project" value="UniProtKB-KW"/>
</dbReference>
<feature type="compositionally biased region" description="Basic and acidic residues" evidence="12">
    <location>
        <begin position="428"/>
        <end position="437"/>
    </location>
</feature>
<keyword evidence="5 11" id="KW-0347">Helicase</keyword>
<evidence type="ECO:0000259" key="14">
    <source>
        <dbReference type="PROSITE" id="PS51194"/>
    </source>
</evidence>
<dbReference type="PANTHER" id="PTHR47963">
    <property type="entry name" value="DEAD-BOX ATP-DEPENDENT RNA HELICASE 47, MITOCHONDRIAL"/>
    <property type="match status" value="1"/>
</dbReference>
<evidence type="ECO:0000313" key="18">
    <source>
        <dbReference type="Proteomes" id="UP000069912"/>
    </source>
</evidence>
<keyword evidence="6 11" id="KW-0067">ATP-binding</keyword>
<dbReference type="GO" id="GO:0005829">
    <property type="term" value="C:cytosol"/>
    <property type="evidence" value="ECO:0007669"/>
    <property type="project" value="TreeGrafter"/>
</dbReference>
<feature type="domain" description="Helicase C-terminal" evidence="14">
    <location>
        <begin position="213"/>
        <end position="373"/>
    </location>
</feature>
<dbReference type="InterPro" id="IPR014014">
    <property type="entry name" value="RNA_helicase_DEAD_Q_motif"/>
</dbReference>
<organism evidence="16 18">
    <name type="scientific">Aerococcus sanguinicola</name>
    <dbReference type="NCBI Taxonomy" id="119206"/>
    <lineage>
        <taxon>Bacteria</taxon>
        <taxon>Bacillati</taxon>
        <taxon>Bacillota</taxon>
        <taxon>Bacilli</taxon>
        <taxon>Lactobacillales</taxon>
        <taxon>Aerococcaceae</taxon>
        <taxon>Aerococcus</taxon>
    </lineage>
</organism>
<dbReference type="FunFam" id="3.40.50.300:FF:000108">
    <property type="entry name" value="ATP-dependent RNA helicase RhlE"/>
    <property type="match status" value="1"/>
</dbReference>
<dbReference type="AlphaFoldDB" id="A0A109RDE7"/>
<dbReference type="PROSITE" id="PS51194">
    <property type="entry name" value="HELICASE_CTER"/>
    <property type="match status" value="1"/>
</dbReference>
<dbReference type="InterPro" id="IPR050547">
    <property type="entry name" value="DEAD_box_RNA_helicases"/>
</dbReference>
<feature type="compositionally biased region" description="Basic residues" evidence="12">
    <location>
        <begin position="438"/>
        <end position="455"/>
    </location>
</feature>
<keyword evidence="4 11" id="KW-0378">Hydrolase</keyword>
<evidence type="ECO:0000256" key="3">
    <source>
        <dbReference type="ARBA" id="ARBA00022741"/>
    </source>
</evidence>
<dbReference type="SMART" id="SM00490">
    <property type="entry name" value="HELICc"/>
    <property type="match status" value="1"/>
</dbReference>
<reference evidence="18" key="2">
    <citation type="submission" date="2016-01" db="EMBL/GenBank/DDBJ databases">
        <title>Six Aerococcus type strain genome sequencing and assembly using PacBio and Illumina Hiseq.</title>
        <authorList>
            <person name="Carkaci D."/>
            <person name="Dargis R."/>
            <person name="Nielsen X.C."/>
            <person name="Skovgaard O."/>
            <person name="Fuursted K."/>
            <person name="Christensen J.J."/>
        </authorList>
    </citation>
    <scope>NUCLEOTIDE SEQUENCE [LARGE SCALE GENOMIC DNA]</scope>
    <source>
        <strain evidence="18">CCUG43001</strain>
    </source>
</reference>
<dbReference type="OrthoDB" id="9805696at2"/>
<dbReference type="InterPro" id="IPR001650">
    <property type="entry name" value="Helicase_C-like"/>
</dbReference>
<dbReference type="Proteomes" id="UP000069912">
    <property type="component" value="Chromosome"/>
</dbReference>
<evidence type="ECO:0000256" key="7">
    <source>
        <dbReference type="ARBA" id="ARBA00038437"/>
    </source>
</evidence>
<keyword evidence="2" id="KW-0963">Cytoplasm</keyword>
<dbReference type="GO" id="GO:0003724">
    <property type="term" value="F:RNA helicase activity"/>
    <property type="evidence" value="ECO:0007669"/>
    <property type="project" value="UniProtKB-EC"/>
</dbReference>